<feature type="signal peptide" evidence="1">
    <location>
        <begin position="1"/>
        <end position="27"/>
    </location>
</feature>
<dbReference type="AlphaFoldDB" id="A0A1H3YZ32"/>
<evidence type="ECO:0000313" key="4">
    <source>
        <dbReference type="Proteomes" id="UP000198846"/>
    </source>
</evidence>
<gene>
    <name evidence="3" type="ORF">SAMN04487990_107158</name>
</gene>
<organism evidence="3 4">
    <name type="scientific">Bizionia paragorgiae</name>
    <dbReference type="NCBI Taxonomy" id="283786"/>
    <lineage>
        <taxon>Bacteria</taxon>
        <taxon>Pseudomonadati</taxon>
        <taxon>Bacteroidota</taxon>
        <taxon>Flavobacteriia</taxon>
        <taxon>Flavobacteriales</taxon>
        <taxon>Flavobacteriaceae</taxon>
        <taxon>Bizionia</taxon>
    </lineage>
</organism>
<keyword evidence="3" id="KW-0121">Carboxypeptidase</keyword>
<proteinExistence type="predicted"/>
<keyword evidence="3" id="KW-0645">Protease</keyword>
<dbReference type="Proteomes" id="UP000198846">
    <property type="component" value="Unassembled WGS sequence"/>
</dbReference>
<evidence type="ECO:0000259" key="2">
    <source>
        <dbReference type="Pfam" id="PF14321"/>
    </source>
</evidence>
<keyword evidence="3" id="KW-0378">Hydrolase</keyword>
<feature type="domain" description="DUF4382" evidence="2">
    <location>
        <begin position="35"/>
        <end position="178"/>
    </location>
</feature>
<dbReference type="EMBL" id="FNQK01000007">
    <property type="protein sequence ID" value="SEA16853.1"/>
    <property type="molecule type" value="Genomic_DNA"/>
</dbReference>
<keyword evidence="4" id="KW-1185">Reference proteome</keyword>
<dbReference type="STRING" id="283786.SAMN04487990_107158"/>
<evidence type="ECO:0000313" key="3">
    <source>
        <dbReference type="EMBL" id="SEA16853.1"/>
    </source>
</evidence>
<dbReference type="Gene3D" id="2.60.40.1120">
    <property type="entry name" value="Carboxypeptidase-like, regulatory domain"/>
    <property type="match status" value="2"/>
</dbReference>
<dbReference type="OrthoDB" id="2111471at2"/>
<dbReference type="GO" id="GO:0030246">
    <property type="term" value="F:carbohydrate binding"/>
    <property type="evidence" value="ECO:0007669"/>
    <property type="project" value="InterPro"/>
</dbReference>
<protein>
    <submittedName>
        <fullName evidence="3">Carboxypeptidase regulatory-like domain-containing protein</fullName>
    </submittedName>
</protein>
<dbReference type="InterPro" id="IPR025491">
    <property type="entry name" value="DUF4382"/>
</dbReference>
<keyword evidence="1" id="KW-0732">Signal</keyword>
<accession>A0A1H3YZ32</accession>
<evidence type="ECO:0000256" key="1">
    <source>
        <dbReference type="SAM" id="SignalP"/>
    </source>
</evidence>
<name>A0A1H3YZ32_BIZPA</name>
<dbReference type="RefSeq" id="WP_092133465.1">
    <property type="nucleotide sequence ID" value="NZ_FNQK01000007.1"/>
</dbReference>
<dbReference type="Pfam" id="PF14321">
    <property type="entry name" value="DUF4382"/>
    <property type="match status" value="1"/>
</dbReference>
<feature type="chain" id="PRO_5011685048" evidence="1">
    <location>
        <begin position="28"/>
        <end position="351"/>
    </location>
</feature>
<dbReference type="InterPro" id="IPR013784">
    <property type="entry name" value="Carb-bd-like_fold"/>
</dbReference>
<reference evidence="3 4" key="1">
    <citation type="submission" date="2016-10" db="EMBL/GenBank/DDBJ databases">
        <authorList>
            <person name="de Groot N.N."/>
        </authorList>
    </citation>
    <scope>NUCLEOTIDE SEQUENCE [LARGE SCALE GENOMIC DNA]</scope>
    <source>
        <strain evidence="3 4">DSM 23842</strain>
    </source>
</reference>
<dbReference type="Pfam" id="PF13620">
    <property type="entry name" value="CarboxypepD_reg"/>
    <property type="match status" value="1"/>
</dbReference>
<dbReference type="SUPFAM" id="SSF49452">
    <property type="entry name" value="Starch-binding domain-like"/>
    <property type="match status" value="2"/>
</dbReference>
<dbReference type="GO" id="GO:0004180">
    <property type="term" value="F:carboxypeptidase activity"/>
    <property type="evidence" value="ECO:0007669"/>
    <property type="project" value="UniProtKB-KW"/>
</dbReference>
<sequence>MRLLKPIKIFILSLLSIVLFNCSDDDASAVAEGTSNISVRLTDNPGDYDHVYVEVVDVMVKVNDESTGESGWQSAGAINTGVYDLLELTGGINVLLVDGFQVPSGTLNQIRLVLGEDNSIVIDGETFPLNTPSAQQSGLKVKINEELLPGYTYDIVLDFDVDQSIVVAGNSGNINLKPVIHAATQYTSGSIEGAVVPFDYQVVASIDVNGDIISAYTDANGSFVLNGVPEGVYTVTFTPDPASGYATVSVDDVTVVNGEITTLGDVQLAVGSISGTVLNTGVMATVSLEVDGTLYSVETDAEGVFVLEGIPVGVYNVTITPDVASGLSATVIADVEVVLGMTTDLGAVTLS</sequence>